<gene>
    <name evidence="2" type="ORF">FISHEDRAFT_44001</name>
</gene>
<dbReference type="AlphaFoldDB" id="A0A0D7ACC5"/>
<dbReference type="InterPro" id="IPR050481">
    <property type="entry name" value="UDP-glycosyltransf_plant"/>
</dbReference>
<evidence type="ECO:0000256" key="1">
    <source>
        <dbReference type="ARBA" id="ARBA00022679"/>
    </source>
</evidence>
<dbReference type="SUPFAM" id="SSF53756">
    <property type="entry name" value="UDP-Glycosyltransferase/glycogen phosphorylase"/>
    <property type="match status" value="1"/>
</dbReference>
<dbReference type="OrthoDB" id="5835829at2759"/>
<dbReference type="Gene3D" id="3.40.50.2000">
    <property type="entry name" value="Glycogen Phosphorylase B"/>
    <property type="match status" value="1"/>
</dbReference>
<feature type="non-terminal residue" evidence="2">
    <location>
        <position position="1"/>
    </location>
</feature>
<evidence type="ECO:0008006" key="4">
    <source>
        <dbReference type="Google" id="ProtNLM"/>
    </source>
</evidence>
<evidence type="ECO:0000313" key="2">
    <source>
        <dbReference type="EMBL" id="KIY48064.1"/>
    </source>
</evidence>
<dbReference type="Proteomes" id="UP000054144">
    <property type="component" value="Unassembled WGS sequence"/>
</dbReference>
<dbReference type="GO" id="GO:0035251">
    <property type="term" value="F:UDP-glucosyltransferase activity"/>
    <property type="evidence" value="ECO:0007669"/>
    <property type="project" value="InterPro"/>
</dbReference>
<dbReference type="EMBL" id="KN881857">
    <property type="protein sequence ID" value="KIY48064.1"/>
    <property type="molecule type" value="Genomic_DNA"/>
</dbReference>
<protein>
    <recommendedName>
        <fullName evidence="4">UDP-Glycosyltransferase/glycogen phosphorylase</fullName>
    </recommendedName>
</protein>
<keyword evidence="3" id="KW-1185">Reference proteome</keyword>
<dbReference type="InterPro" id="IPR002213">
    <property type="entry name" value="UDP_glucos_trans"/>
</dbReference>
<name>A0A0D7ACC5_9AGAR</name>
<sequence>KFGPRSALYISFGTVFTPSERPDVVETLIETLLAADPPFPFIFAGAYMQKSLAPEIHSRVQASGLGLLAEAFVPQQAILKHAATGWFLSHAGSNSTNEAILNCVPLILWPFSVDQPIIA</sequence>
<dbReference type="Pfam" id="PF00201">
    <property type="entry name" value="UDPGT"/>
    <property type="match status" value="1"/>
</dbReference>
<organism evidence="2 3">
    <name type="scientific">Fistulina hepatica ATCC 64428</name>
    <dbReference type="NCBI Taxonomy" id="1128425"/>
    <lineage>
        <taxon>Eukaryota</taxon>
        <taxon>Fungi</taxon>
        <taxon>Dikarya</taxon>
        <taxon>Basidiomycota</taxon>
        <taxon>Agaricomycotina</taxon>
        <taxon>Agaricomycetes</taxon>
        <taxon>Agaricomycetidae</taxon>
        <taxon>Agaricales</taxon>
        <taxon>Fistulinaceae</taxon>
        <taxon>Fistulina</taxon>
    </lineage>
</organism>
<dbReference type="PANTHER" id="PTHR48049:SF132">
    <property type="entry name" value="GLYCOSYLTRANSFERASE"/>
    <property type="match status" value="1"/>
</dbReference>
<accession>A0A0D7ACC5</accession>
<dbReference type="PANTHER" id="PTHR48049">
    <property type="entry name" value="GLYCOSYLTRANSFERASE"/>
    <property type="match status" value="1"/>
</dbReference>
<keyword evidence="1" id="KW-0808">Transferase</keyword>
<reference evidence="2 3" key="1">
    <citation type="journal article" date="2015" name="Fungal Genet. Biol.">
        <title>Evolution of novel wood decay mechanisms in Agaricales revealed by the genome sequences of Fistulina hepatica and Cylindrobasidium torrendii.</title>
        <authorList>
            <person name="Floudas D."/>
            <person name="Held B.W."/>
            <person name="Riley R."/>
            <person name="Nagy L.G."/>
            <person name="Koehler G."/>
            <person name="Ransdell A.S."/>
            <person name="Younus H."/>
            <person name="Chow J."/>
            <person name="Chiniquy J."/>
            <person name="Lipzen A."/>
            <person name="Tritt A."/>
            <person name="Sun H."/>
            <person name="Haridas S."/>
            <person name="LaButti K."/>
            <person name="Ohm R.A."/>
            <person name="Kues U."/>
            <person name="Blanchette R.A."/>
            <person name="Grigoriev I.V."/>
            <person name="Minto R.E."/>
            <person name="Hibbett D.S."/>
        </authorList>
    </citation>
    <scope>NUCLEOTIDE SEQUENCE [LARGE SCALE GENOMIC DNA]</scope>
    <source>
        <strain evidence="2 3">ATCC 64428</strain>
    </source>
</reference>
<evidence type="ECO:0000313" key="3">
    <source>
        <dbReference type="Proteomes" id="UP000054144"/>
    </source>
</evidence>
<proteinExistence type="predicted"/>